<name>A0A3M2RFJ2_9HYPO</name>
<gene>
    <name evidence="2" type="ORF">CDV36_014759</name>
</gene>
<dbReference type="EMBL" id="NKUJ01000489">
    <property type="protein sequence ID" value="RMJ03715.1"/>
    <property type="molecule type" value="Genomic_DNA"/>
</dbReference>
<feature type="region of interest" description="Disordered" evidence="1">
    <location>
        <begin position="712"/>
        <end position="735"/>
    </location>
</feature>
<dbReference type="STRING" id="2010991.A0A3M2RFJ2"/>
<evidence type="ECO:0000313" key="3">
    <source>
        <dbReference type="Proteomes" id="UP000277212"/>
    </source>
</evidence>
<evidence type="ECO:0000313" key="2">
    <source>
        <dbReference type="EMBL" id="RMJ03715.1"/>
    </source>
</evidence>
<proteinExistence type="predicted"/>
<keyword evidence="3" id="KW-1185">Reference proteome</keyword>
<dbReference type="Proteomes" id="UP000277212">
    <property type="component" value="Unassembled WGS sequence"/>
</dbReference>
<accession>A0A3M2RFJ2</accession>
<dbReference type="AlphaFoldDB" id="A0A3M2RFJ2"/>
<organism evidence="2 3">
    <name type="scientific">Fusarium kuroshium</name>
    <dbReference type="NCBI Taxonomy" id="2010991"/>
    <lineage>
        <taxon>Eukaryota</taxon>
        <taxon>Fungi</taxon>
        <taxon>Dikarya</taxon>
        <taxon>Ascomycota</taxon>
        <taxon>Pezizomycotina</taxon>
        <taxon>Sordariomycetes</taxon>
        <taxon>Hypocreomycetidae</taxon>
        <taxon>Hypocreales</taxon>
        <taxon>Nectriaceae</taxon>
        <taxon>Fusarium</taxon>
        <taxon>Fusarium solani species complex</taxon>
    </lineage>
</organism>
<comment type="caution">
    <text evidence="2">The sequence shown here is derived from an EMBL/GenBank/DDBJ whole genome shotgun (WGS) entry which is preliminary data.</text>
</comment>
<sequence>MGTRGLWAFRHGGRYYIFWNEYDSDELGETLALGVPRDPSEFQAWLDEKRSDCDALAQRLERAWIVSLDAGVKLELLPEIAGAEDLFLAPGYVRPHGDLFLEHTVVADLDREVLDCDGVCFFLLAQLPQTLDPWLKSANRYWLGLDAEPETPCITTNAVPAPPHDNEEVIVSKYRALCPRFEVPLSPTTTPMNASEALVSSMTQAFAFMSQMYDRAITQARDTCYENDHLFREVSYLLLSMASCSPDHVRLANAEGLGWPARAEGCLDTLSLIKYGILGGHGDAQPRELASTFLSDFHEANKAPGSAPSVTSYWMGSVLVWLTRDILSLSRFEAAICAAVAEGRAVPGKHEFRVVVFSIRHFVLVHVTPDVVFHSKRYALWTRPATAEISYIESEQLESPFQRSTTLENSVNHGGPGDSDWVSDNHQHSFEALARFFLNACPPSESQPFKALRELAVDRKLTVVNQLKGELDLLQSFDPNEIEDKGLFPQLNRENVMDGRVRCILVVRASSSSCTSSMLAVPVLWEAWANPLRVKMADESVEVAVSDGLTCKRLNRTYRAQIPRQRLGAFLQMASRVRPGAPGARRRSVCFMALFKPASEDTPEGWAQAEAEAQKQAELEYFRETFGFWINKEKTDMYDLAVFVVIGTKFRLFHVANHPQIPTMEEVPPDTSFDIEESRKWWSHDPPWQHCPGMKPYLDRARSELRFGDVNAGDVNNGSAHDGKGRRPPLNTRAKEDRPAIEIALAWARELADLHGKQETEELVAPDLYLWP</sequence>
<protein>
    <submittedName>
        <fullName evidence="2">Uncharacterized protein</fullName>
    </submittedName>
</protein>
<reference evidence="2 3" key="1">
    <citation type="submission" date="2017-06" db="EMBL/GenBank/DDBJ databases">
        <title>Comparative genomic analysis of Ambrosia Fusariam Clade fungi.</title>
        <authorList>
            <person name="Stajich J.E."/>
            <person name="Carrillo J."/>
            <person name="Kijimoto T."/>
            <person name="Eskalen A."/>
            <person name="O'Donnell K."/>
            <person name="Kasson M."/>
        </authorList>
    </citation>
    <scope>NUCLEOTIDE SEQUENCE [LARGE SCALE GENOMIC DNA]</scope>
    <source>
        <strain evidence="2">UCR3666</strain>
    </source>
</reference>
<dbReference type="OrthoDB" id="3938867at2759"/>
<evidence type="ECO:0000256" key="1">
    <source>
        <dbReference type="SAM" id="MobiDB-lite"/>
    </source>
</evidence>